<gene>
    <name evidence="1" type="ORF">HKX39_01315</name>
</gene>
<dbReference type="PANTHER" id="PTHR12526:SF622">
    <property type="entry name" value="GLYCOSYLTRANSFERASE (GROUP I)"/>
    <property type="match status" value="1"/>
</dbReference>
<name>A0A849P5F3_9BURK</name>
<dbReference type="CDD" id="cd03794">
    <property type="entry name" value="GT4_WbuB-like"/>
    <property type="match status" value="1"/>
</dbReference>
<dbReference type="Proteomes" id="UP000537862">
    <property type="component" value="Unassembled WGS sequence"/>
</dbReference>
<evidence type="ECO:0000313" key="1">
    <source>
        <dbReference type="EMBL" id="NOL50818.1"/>
    </source>
</evidence>
<accession>A0A849P5F3</accession>
<dbReference type="Gene3D" id="3.40.50.2000">
    <property type="entry name" value="Glycogen Phosphorylase B"/>
    <property type="match status" value="2"/>
</dbReference>
<sequence>MNIWCISKYASPAKYAKSPARLFHFCQEWQKLGHEVHLFTSDSNHLAHFPETAQVYEKEYIEGVWVHWFKTKKYSKTASIARILSWFDFERRLFGFKHQQLNPPDVVLVSSLSIFSILYGYYLKKKYGGILVFEVRDIWPLTMTEEGGISKYHPLTLLIGAIEKFGYRVADLIVGTMPKLDEHVRTIIKKRHFNFHCAPLGFHPENYVESSVKKNIFVGQFPENKIIVGYAGSMGITNALEPYIEAIYQLQHNNRFHFVLVGGGDLRTQFEGRLKGCENVTFLPRIEQEQVKDLLACCDVLYLSTKNSKVWEYGQSMNKVVEYMLAAKPIIASYTGYPSMINEAECGYFVKPEEDESSSEAIIRVLCEVAEMPKSEQKMMGERGKQWIYQYRTYALLAQQYLEKIKSIQR</sequence>
<keyword evidence="1" id="KW-0808">Transferase</keyword>
<organism evidence="1 2">
    <name type="scientific">Pelistega suis</name>
    <dbReference type="NCBI Taxonomy" id="1631957"/>
    <lineage>
        <taxon>Bacteria</taxon>
        <taxon>Pseudomonadati</taxon>
        <taxon>Pseudomonadota</taxon>
        <taxon>Betaproteobacteria</taxon>
        <taxon>Burkholderiales</taxon>
        <taxon>Alcaligenaceae</taxon>
        <taxon>Pelistega</taxon>
    </lineage>
</organism>
<dbReference type="GO" id="GO:0016740">
    <property type="term" value="F:transferase activity"/>
    <property type="evidence" value="ECO:0007669"/>
    <property type="project" value="UniProtKB-KW"/>
</dbReference>
<dbReference type="SUPFAM" id="SSF53756">
    <property type="entry name" value="UDP-Glycosyltransferase/glycogen phosphorylase"/>
    <property type="match status" value="1"/>
</dbReference>
<protein>
    <submittedName>
        <fullName evidence="1">Glycosyltransferase family 4 protein</fullName>
    </submittedName>
</protein>
<dbReference type="AlphaFoldDB" id="A0A849P5F3"/>
<evidence type="ECO:0000313" key="2">
    <source>
        <dbReference type="Proteomes" id="UP000537862"/>
    </source>
</evidence>
<dbReference type="Pfam" id="PF13692">
    <property type="entry name" value="Glyco_trans_1_4"/>
    <property type="match status" value="1"/>
</dbReference>
<dbReference type="EMBL" id="JABGBN010000001">
    <property type="protein sequence ID" value="NOL50818.1"/>
    <property type="molecule type" value="Genomic_DNA"/>
</dbReference>
<dbReference type="RefSeq" id="WP_171679505.1">
    <property type="nucleotide sequence ID" value="NZ_JABGBN010000001.1"/>
</dbReference>
<reference evidence="1 2" key="1">
    <citation type="submission" date="2020-05" db="EMBL/GenBank/DDBJ databases">
        <authorList>
            <person name="Niu N."/>
        </authorList>
    </citation>
    <scope>NUCLEOTIDE SEQUENCE [LARGE SCALE GENOMIC DNA]</scope>
    <source>
        <strain evidence="1 2">3340-03</strain>
    </source>
</reference>
<comment type="caution">
    <text evidence="1">The sequence shown here is derived from an EMBL/GenBank/DDBJ whole genome shotgun (WGS) entry which is preliminary data.</text>
</comment>
<dbReference type="PANTHER" id="PTHR12526">
    <property type="entry name" value="GLYCOSYLTRANSFERASE"/>
    <property type="match status" value="1"/>
</dbReference>
<keyword evidence="2" id="KW-1185">Reference proteome</keyword>
<proteinExistence type="predicted"/>